<dbReference type="PANTHER" id="PTHR33130:SF12">
    <property type="entry name" value="EXPRESSED PROTEIN"/>
    <property type="match status" value="1"/>
</dbReference>
<dbReference type="Proteomes" id="UP000236161">
    <property type="component" value="Unassembled WGS sequence"/>
</dbReference>
<proteinExistence type="predicted"/>
<evidence type="ECO:0000256" key="1">
    <source>
        <dbReference type="SAM" id="MobiDB-lite"/>
    </source>
</evidence>
<evidence type="ECO:0000313" key="3">
    <source>
        <dbReference type="Proteomes" id="UP000236161"/>
    </source>
</evidence>
<protein>
    <submittedName>
        <fullName evidence="2">Uncharacterized protein</fullName>
    </submittedName>
</protein>
<reference evidence="2 3" key="1">
    <citation type="journal article" date="2017" name="Nature">
        <title>The Apostasia genome and the evolution of orchids.</title>
        <authorList>
            <person name="Zhang G.Q."/>
            <person name="Liu K.W."/>
            <person name="Li Z."/>
            <person name="Lohaus R."/>
            <person name="Hsiao Y.Y."/>
            <person name="Niu S.C."/>
            <person name="Wang J.Y."/>
            <person name="Lin Y.C."/>
            <person name="Xu Q."/>
            <person name="Chen L.J."/>
            <person name="Yoshida K."/>
            <person name="Fujiwara S."/>
            <person name="Wang Z.W."/>
            <person name="Zhang Y.Q."/>
            <person name="Mitsuda N."/>
            <person name="Wang M."/>
            <person name="Liu G.H."/>
            <person name="Pecoraro L."/>
            <person name="Huang H.X."/>
            <person name="Xiao X.J."/>
            <person name="Lin M."/>
            <person name="Wu X.Y."/>
            <person name="Wu W.L."/>
            <person name="Chen Y.Y."/>
            <person name="Chang S.B."/>
            <person name="Sakamoto S."/>
            <person name="Ohme-Takagi M."/>
            <person name="Yagi M."/>
            <person name="Zeng S.J."/>
            <person name="Shen C.Y."/>
            <person name="Yeh C.M."/>
            <person name="Luo Y.B."/>
            <person name="Tsai W.C."/>
            <person name="Van de Peer Y."/>
            <person name="Liu Z.J."/>
        </authorList>
    </citation>
    <scope>NUCLEOTIDE SEQUENCE [LARGE SCALE GENOMIC DNA]</scope>
    <source>
        <strain evidence="3">cv. Shenzhen</strain>
        <tissue evidence="2">Stem</tissue>
    </source>
</reference>
<name>A0A2I0AAG2_9ASPA</name>
<dbReference type="InterPro" id="IPR012438">
    <property type="entry name" value="DUF1639"/>
</dbReference>
<dbReference type="STRING" id="1088818.A0A2I0AAG2"/>
<keyword evidence="3" id="KW-1185">Reference proteome</keyword>
<gene>
    <name evidence="2" type="ORF">AXF42_Ash001520</name>
</gene>
<sequence length="244" mass="26413">MASQRVAHPFDAPAQARLTHDSVEVQQAAVGLSLSAPPRLTFSLPPSLSSALPSPLLLNPNVSSDLEMEKEPRINLRPLRGAPEADFLLQWGNRKRPRCVKVRPAGGGTPLGRSEVLRRSTSRISRRIVRSEKDLPSPPVLTLRRSDSAGSESAKPRSASVSPDKEDRFYPTRGSLAAAGDEICGGGGVGGGEERVGSAAMVMPRFFISLSNKEKEEDFMAMKGCKLPQRPKKRSKILQKSLLV</sequence>
<dbReference type="EMBL" id="KZ452001">
    <property type="protein sequence ID" value="PKA52540.1"/>
    <property type="molecule type" value="Genomic_DNA"/>
</dbReference>
<dbReference type="Pfam" id="PF07797">
    <property type="entry name" value="DUF1639"/>
    <property type="match status" value="1"/>
</dbReference>
<feature type="region of interest" description="Disordered" evidence="1">
    <location>
        <begin position="99"/>
        <end position="169"/>
    </location>
</feature>
<dbReference type="PANTHER" id="PTHR33130">
    <property type="entry name" value="PUTATIVE (DUF1639)-RELATED"/>
    <property type="match status" value="1"/>
</dbReference>
<dbReference type="OrthoDB" id="601691at2759"/>
<accession>A0A2I0AAG2</accession>
<dbReference type="AlphaFoldDB" id="A0A2I0AAG2"/>
<evidence type="ECO:0000313" key="2">
    <source>
        <dbReference type="EMBL" id="PKA52540.1"/>
    </source>
</evidence>
<organism evidence="2 3">
    <name type="scientific">Apostasia shenzhenica</name>
    <dbReference type="NCBI Taxonomy" id="1088818"/>
    <lineage>
        <taxon>Eukaryota</taxon>
        <taxon>Viridiplantae</taxon>
        <taxon>Streptophyta</taxon>
        <taxon>Embryophyta</taxon>
        <taxon>Tracheophyta</taxon>
        <taxon>Spermatophyta</taxon>
        <taxon>Magnoliopsida</taxon>
        <taxon>Liliopsida</taxon>
        <taxon>Asparagales</taxon>
        <taxon>Orchidaceae</taxon>
        <taxon>Apostasioideae</taxon>
        <taxon>Apostasia</taxon>
    </lineage>
</organism>